<accession>A0A158EB54</accession>
<dbReference type="EMBL" id="FCOX02000052">
    <property type="protein sequence ID" value="SAL03137.1"/>
    <property type="molecule type" value="Genomic_DNA"/>
</dbReference>
<dbReference type="Proteomes" id="UP000071859">
    <property type="component" value="Unassembled WGS sequence"/>
</dbReference>
<organism evidence="1 2">
    <name type="scientific">Caballeronia calidae</name>
    <dbReference type="NCBI Taxonomy" id="1777139"/>
    <lineage>
        <taxon>Bacteria</taxon>
        <taxon>Pseudomonadati</taxon>
        <taxon>Pseudomonadota</taxon>
        <taxon>Betaproteobacteria</taxon>
        <taxon>Burkholderiales</taxon>
        <taxon>Burkholderiaceae</taxon>
        <taxon>Caballeronia</taxon>
    </lineage>
</organism>
<protein>
    <submittedName>
        <fullName evidence="1">Uncharacterized protein</fullName>
    </submittedName>
</protein>
<comment type="caution">
    <text evidence="1">The sequence shown here is derived from an EMBL/GenBank/DDBJ whole genome shotgun (WGS) entry which is preliminary data.</text>
</comment>
<name>A0A158EB54_9BURK</name>
<sequence>MRMLGMVKNAAGFWVTERLTAQGIKQRNEAFVMRETGETAAADPSRVLRHL</sequence>
<proteinExistence type="predicted"/>
<dbReference type="AlphaFoldDB" id="A0A158EB54"/>
<evidence type="ECO:0000313" key="2">
    <source>
        <dbReference type="Proteomes" id="UP000071859"/>
    </source>
</evidence>
<reference evidence="1" key="1">
    <citation type="submission" date="2016-01" db="EMBL/GenBank/DDBJ databases">
        <authorList>
            <person name="Peeters C."/>
        </authorList>
    </citation>
    <scope>NUCLEOTIDE SEQUENCE</scope>
    <source>
        <strain evidence="1">LMG 29321</strain>
    </source>
</reference>
<gene>
    <name evidence="1" type="ORF">AWB78_06518</name>
</gene>
<keyword evidence="2" id="KW-1185">Reference proteome</keyword>
<evidence type="ECO:0000313" key="1">
    <source>
        <dbReference type="EMBL" id="SAL03137.1"/>
    </source>
</evidence>